<feature type="compositionally biased region" description="Low complexity" evidence="1">
    <location>
        <begin position="78"/>
        <end position="88"/>
    </location>
</feature>
<sequence length="311" mass="33815">MASFVMAVAPSDLSHFDAVARTSNSKAPYPTVTEAVFCISSLSSLPTDEQEDPDRCETGNISRTRDTSPMRLDWTAPVNRSSSNSVSNTRQPSVSAEQDPLRPLPDPCIAMMPITPMPNTSPSKSPSFYSGELSSLLSFPFGPSPPHSSEAGDHFPIEQPSEMQINENGSIALSHASSGTPGRMSTTAFSTHASSSRWLQLHETITSQVQFITAQVKSAEFDHFHQAWPLLHVPTFAPGKQTTLLTSALANLSIWMQNANRHHLVPYAINQELTRSLMPKIDKMEDALAEKPAAAIPLQTLQATLIYAICV</sequence>
<proteinExistence type="predicted"/>
<dbReference type="AlphaFoldDB" id="A0A1V6QFN2"/>
<protein>
    <recommendedName>
        <fullName evidence="4">Transcription factor domain-containing protein</fullName>
    </recommendedName>
</protein>
<evidence type="ECO:0000256" key="1">
    <source>
        <dbReference type="SAM" id="MobiDB-lite"/>
    </source>
</evidence>
<dbReference type="STRING" id="60172.A0A1V6QFN2"/>
<dbReference type="Proteomes" id="UP000191612">
    <property type="component" value="Unassembled WGS sequence"/>
</dbReference>
<gene>
    <name evidence="2" type="ORF">PENSOL_c073G03554</name>
</gene>
<evidence type="ECO:0000313" key="2">
    <source>
        <dbReference type="EMBL" id="OQD88023.1"/>
    </source>
</evidence>
<accession>A0A1V6QFN2</accession>
<evidence type="ECO:0000313" key="3">
    <source>
        <dbReference type="Proteomes" id="UP000191612"/>
    </source>
</evidence>
<keyword evidence="3" id="KW-1185">Reference proteome</keyword>
<evidence type="ECO:0008006" key="4">
    <source>
        <dbReference type="Google" id="ProtNLM"/>
    </source>
</evidence>
<comment type="caution">
    <text evidence="2">The sequence shown here is derived from an EMBL/GenBank/DDBJ whole genome shotgun (WGS) entry which is preliminary data.</text>
</comment>
<feature type="compositionally biased region" description="Basic and acidic residues" evidence="1">
    <location>
        <begin position="53"/>
        <end position="68"/>
    </location>
</feature>
<name>A0A1V6QFN2_9EURO</name>
<organism evidence="2 3">
    <name type="scientific">Penicillium solitum</name>
    <dbReference type="NCBI Taxonomy" id="60172"/>
    <lineage>
        <taxon>Eukaryota</taxon>
        <taxon>Fungi</taxon>
        <taxon>Dikarya</taxon>
        <taxon>Ascomycota</taxon>
        <taxon>Pezizomycotina</taxon>
        <taxon>Eurotiomycetes</taxon>
        <taxon>Eurotiomycetidae</taxon>
        <taxon>Eurotiales</taxon>
        <taxon>Aspergillaceae</taxon>
        <taxon>Penicillium</taxon>
    </lineage>
</organism>
<feature type="region of interest" description="Disordered" evidence="1">
    <location>
        <begin position="45"/>
        <end position="105"/>
    </location>
</feature>
<dbReference type="EMBL" id="MDYO01000073">
    <property type="protein sequence ID" value="OQD88023.1"/>
    <property type="molecule type" value="Genomic_DNA"/>
</dbReference>
<reference evidence="3" key="1">
    <citation type="journal article" date="2017" name="Nat. Microbiol.">
        <title>Global analysis of biosynthetic gene clusters reveals vast potential of secondary metabolite production in Penicillium species.</title>
        <authorList>
            <person name="Nielsen J.C."/>
            <person name="Grijseels S."/>
            <person name="Prigent S."/>
            <person name="Ji B."/>
            <person name="Dainat J."/>
            <person name="Nielsen K.F."/>
            <person name="Frisvad J.C."/>
            <person name="Workman M."/>
            <person name="Nielsen J."/>
        </authorList>
    </citation>
    <scope>NUCLEOTIDE SEQUENCE [LARGE SCALE GENOMIC DNA]</scope>
    <source>
        <strain evidence="3">IBT 29525</strain>
    </source>
</reference>